<protein>
    <submittedName>
        <fullName evidence="1">Uncharacterized protein</fullName>
    </submittedName>
</protein>
<organism evidence="1 2">
    <name type="scientific">Puccinia triticina</name>
    <dbReference type="NCBI Taxonomy" id="208348"/>
    <lineage>
        <taxon>Eukaryota</taxon>
        <taxon>Fungi</taxon>
        <taxon>Dikarya</taxon>
        <taxon>Basidiomycota</taxon>
        <taxon>Pucciniomycotina</taxon>
        <taxon>Pucciniomycetes</taxon>
        <taxon>Pucciniales</taxon>
        <taxon>Pucciniaceae</taxon>
        <taxon>Puccinia</taxon>
    </lineage>
</organism>
<reference evidence="1" key="1">
    <citation type="submission" date="2022-10" db="EMBL/GenBank/DDBJ databases">
        <title>Puccinia triticina Genome sequencing and assembly.</title>
        <authorList>
            <person name="Li C."/>
        </authorList>
    </citation>
    <scope>NUCLEOTIDE SEQUENCE</scope>
    <source>
        <strain evidence="1">Pt15</strain>
    </source>
</reference>
<gene>
    <name evidence="1" type="ORF">PtA15_5A831</name>
</gene>
<dbReference type="PANTHER" id="PTHR33069:SF3">
    <property type="entry name" value="DYNEIN HEAVY CHAIN TAIL DOMAIN-CONTAINING PROTEIN"/>
    <property type="match status" value="1"/>
</dbReference>
<accession>A0ABY7CRA2</accession>
<dbReference type="EMBL" id="CP110425">
    <property type="protein sequence ID" value="WAQ85257.1"/>
    <property type="molecule type" value="Genomic_DNA"/>
</dbReference>
<dbReference type="Proteomes" id="UP001164743">
    <property type="component" value="Chromosome 5A"/>
</dbReference>
<sequence>MENPPSNTPKGPGPNLNHLGELVILGFENLSYKHDPQMTPTRERPWRRIVVVEQDTSRESVCDRLQSKLLPLLKDHLRTVFELLEAICTEEEEESAISMKEKQASNLRRLLEMQPELDHVLTLIDTEFHVLCPEPASASVQTDDQQLKQFKTYRLFDFKKHFLCTLDSICRLFLAVCNYTARMAYHSWGATYDDSWFERKQDVLSQIEHTIKESKRSEMDVIEECGASGVRESEDLLDSLKGLVNPNGSVTNPFVDFNPLTHQPLIQLANLLIPLTKLLKMFFERISKRGMSYQRLPLYTEMNGDQFKCLSESNLIVGNVHTLIGNLTLYRETPPYTTAFIRRFTQGANQIASGLEAPSLYVVRYLVPLLDSLADQNHYQAWFDAWKIQFKAAIHNFIQAANQL</sequence>
<keyword evidence="2" id="KW-1185">Reference proteome</keyword>
<name>A0ABY7CRA2_9BASI</name>
<dbReference type="GeneID" id="77810530"/>
<dbReference type="RefSeq" id="XP_053020812.1">
    <property type="nucleotide sequence ID" value="XM_053169635.1"/>
</dbReference>
<evidence type="ECO:0000313" key="1">
    <source>
        <dbReference type="EMBL" id="WAQ85257.1"/>
    </source>
</evidence>
<proteinExistence type="predicted"/>
<dbReference type="PANTHER" id="PTHR33069">
    <property type="entry name" value="CHROMOSOME 7, WHOLE GENOME SHOTGUN SEQUENCE-RELATED"/>
    <property type="match status" value="1"/>
</dbReference>
<evidence type="ECO:0000313" key="2">
    <source>
        <dbReference type="Proteomes" id="UP001164743"/>
    </source>
</evidence>